<comment type="subcellular location">
    <subcellularLocation>
        <location evidence="1">Membrane</location>
        <topology evidence="1">Multi-pass membrane protein</topology>
    </subcellularLocation>
</comment>
<feature type="transmembrane region" description="Helical" evidence="5">
    <location>
        <begin position="180"/>
        <end position="198"/>
    </location>
</feature>
<feature type="transmembrane region" description="Helical" evidence="5">
    <location>
        <begin position="351"/>
        <end position="368"/>
    </location>
</feature>
<feature type="transmembrane region" description="Helical" evidence="5">
    <location>
        <begin position="75"/>
        <end position="94"/>
    </location>
</feature>
<feature type="transmembrane region" description="Helical" evidence="5">
    <location>
        <begin position="126"/>
        <end position="147"/>
    </location>
</feature>
<feature type="transmembrane region" description="Helical" evidence="5">
    <location>
        <begin position="388"/>
        <end position="416"/>
    </location>
</feature>
<dbReference type="InterPro" id="IPR036513">
    <property type="entry name" value="STAS_dom_sf"/>
</dbReference>
<gene>
    <name evidence="7" type="primary">sulP</name>
    <name evidence="7" type="ORF">GH723_04625</name>
</gene>
<dbReference type="Pfam" id="PF01740">
    <property type="entry name" value="STAS"/>
    <property type="match status" value="1"/>
</dbReference>
<dbReference type="Pfam" id="PF00916">
    <property type="entry name" value="Sulfate_transp"/>
    <property type="match status" value="1"/>
</dbReference>
<sequence length="580" mass="61261">MRALTARLPILGWLPRYQQRDLNGDLTAGLTVAAMLIPQGMAYAMLAGMPPEAGLYASTVPLVLYALIGTSRQLAVGPVAIMSLLTASAIAPLAEEGTARYVELAALLAVMVAVIHFVLGALKAGWVVNFLSHPVLVGYTAAAAIIIGTSQVKHLLGITMPSSEGWIETVTELVRHLGEVNWTTVAVGVAAIALLVGLKRWKRTFPSALAVVALTTGAVQLLSLEDRGVKVLGEIPSDLPMLAVPSFDSSVVGSLLPAALVITLAGFMESIAIAKVFARKNRYEVDANQELIGLGSANLGAGFFGGFPVTGGFSRTAVNAQAGARTPLASLITVAIILVALVLLTPYLESLPSATLGAIVVVAVASLVDWREARHIAHVNRADLVPMAVAFVATLALGIELGIGVAVVTSLGLLFLRLMKPHTAVLGRIAGTHAYRNVDRFPTAERIPGVTAIRLDTSVNFVNVAFVKRRLTELVAEEGDVDTVVIDFTGVNDLDASGDQALHEILDELTERGVDVHLATVKGPVRDVMMRSGLWQRLGRHVHLDVDAAMESVARHEPRLEAAELVPPTSVIRSFRSVSA</sequence>
<dbReference type="PANTHER" id="PTHR11814">
    <property type="entry name" value="SULFATE TRANSPORTER"/>
    <property type="match status" value="1"/>
</dbReference>
<protein>
    <submittedName>
        <fullName evidence="7">Sulfate permease</fullName>
    </submittedName>
</protein>
<dbReference type="InterPro" id="IPR002645">
    <property type="entry name" value="STAS_dom"/>
</dbReference>
<evidence type="ECO:0000259" key="6">
    <source>
        <dbReference type="PROSITE" id="PS50801"/>
    </source>
</evidence>
<dbReference type="PROSITE" id="PS50801">
    <property type="entry name" value="STAS"/>
    <property type="match status" value="1"/>
</dbReference>
<dbReference type="NCBIfam" id="TIGR00815">
    <property type="entry name" value="sulP"/>
    <property type="match status" value="1"/>
</dbReference>
<keyword evidence="8" id="KW-1185">Reference proteome</keyword>
<keyword evidence="2 5" id="KW-0812">Transmembrane</keyword>
<name>A0A5Q2RJ82_9ACTN</name>
<dbReference type="GO" id="GO:0016020">
    <property type="term" value="C:membrane"/>
    <property type="evidence" value="ECO:0007669"/>
    <property type="project" value="UniProtKB-SubCell"/>
</dbReference>
<keyword evidence="4 5" id="KW-0472">Membrane</keyword>
<dbReference type="InterPro" id="IPR001902">
    <property type="entry name" value="SLC26A/SulP_fam"/>
</dbReference>
<feature type="transmembrane region" description="Helical" evidence="5">
    <location>
        <begin position="53"/>
        <end position="68"/>
    </location>
</feature>
<dbReference type="Proteomes" id="UP000334019">
    <property type="component" value="Chromosome"/>
</dbReference>
<dbReference type="AlphaFoldDB" id="A0A5Q2RJ82"/>
<feature type="transmembrane region" description="Helical" evidence="5">
    <location>
        <begin position="26"/>
        <end position="47"/>
    </location>
</feature>
<organism evidence="7 8">
    <name type="scientific">Actinomarinicola tropica</name>
    <dbReference type="NCBI Taxonomy" id="2789776"/>
    <lineage>
        <taxon>Bacteria</taxon>
        <taxon>Bacillati</taxon>
        <taxon>Actinomycetota</taxon>
        <taxon>Acidimicrobiia</taxon>
        <taxon>Acidimicrobiales</taxon>
        <taxon>Iamiaceae</taxon>
        <taxon>Actinomarinicola</taxon>
    </lineage>
</organism>
<feature type="transmembrane region" description="Helical" evidence="5">
    <location>
        <begin position="255"/>
        <end position="278"/>
    </location>
</feature>
<dbReference type="KEGG" id="atq:GH723_04625"/>
<dbReference type="Gene3D" id="3.30.750.24">
    <property type="entry name" value="STAS domain"/>
    <property type="match status" value="1"/>
</dbReference>
<feature type="transmembrane region" description="Helical" evidence="5">
    <location>
        <begin position="327"/>
        <end position="344"/>
    </location>
</feature>
<dbReference type="EMBL" id="CP045851">
    <property type="protein sequence ID" value="QGG94446.1"/>
    <property type="molecule type" value="Genomic_DNA"/>
</dbReference>
<dbReference type="RefSeq" id="WP_153758552.1">
    <property type="nucleotide sequence ID" value="NZ_CP045851.1"/>
</dbReference>
<feature type="transmembrane region" description="Helical" evidence="5">
    <location>
        <begin position="100"/>
        <end position="119"/>
    </location>
</feature>
<evidence type="ECO:0000256" key="3">
    <source>
        <dbReference type="ARBA" id="ARBA00022989"/>
    </source>
</evidence>
<dbReference type="CDD" id="cd07042">
    <property type="entry name" value="STAS_SulP_like_sulfate_transporter"/>
    <property type="match status" value="1"/>
</dbReference>
<feature type="transmembrane region" description="Helical" evidence="5">
    <location>
        <begin position="205"/>
        <end position="224"/>
    </location>
</feature>
<dbReference type="GO" id="GO:0055085">
    <property type="term" value="P:transmembrane transport"/>
    <property type="evidence" value="ECO:0007669"/>
    <property type="project" value="InterPro"/>
</dbReference>
<evidence type="ECO:0000313" key="8">
    <source>
        <dbReference type="Proteomes" id="UP000334019"/>
    </source>
</evidence>
<evidence type="ECO:0000256" key="2">
    <source>
        <dbReference type="ARBA" id="ARBA00022692"/>
    </source>
</evidence>
<evidence type="ECO:0000256" key="1">
    <source>
        <dbReference type="ARBA" id="ARBA00004141"/>
    </source>
</evidence>
<reference evidence="7 8" key="1">
    <citation type="submission" date="2019-11" db="EMBL/GenBank/DDBJ databases">
        <authorList>
            <person name="He Y."/>
        </authorList>
    </citation>
    <scope>NUCLEOTIDE SEQUENCE [LARGE SCALE GENOMIC DNA]</scope>
    <source>
        <strain evidence="7 8">SCSIO 58843</strain>
    </source>
</reference>
<proteinExistence type="predicted"/>
<keyword evidence="3 5" id="KW-1133">Transmembrane helix</keyword>
<evidence type="ECO:0000256" key="4">
    <source>
        <dbReference type="ARBA" id="ARBA00023136"/>
    </source>
</evidence>
<evidence type="ECO:0000313" key="7">
    <source>
        <dbReference type="EMBL" id="QGG94446.1"/>
    </source>
</evidence>
<feature type="domain" description="STAS" evidence="6">
    <location>
        <begin position="440"/>
        <end position="553"/>
    </location>
</feature>
<evidence type="ECO:0000256" key="5">
    <source>
        <dbReference type="SAM" id="Phobius"/>
    </source>
</evidence>
<dbReference type="SUPFAM" id="SSF52091">
    <property type="entry name" value="SpoIIaa-like"/>
    <property type="match status" value="1"/>
</dbReference>
<accession>A0A5Q2RJ82</accession>
<dbReference type="InterPro" id="IPR011547">
    <property type="entry name" value="SLC26A/SulP_dom"/>
</dbReference>